<dbReference type="AlphaFoldDB" id="A0A5C6BM21"/>
<keyword evidence="1" id="KW-1133">Transmembrane helix</keyword>
<gene>
    <name evidence="3" type="ORF">CA54_13250</name>
</gene>
<name>A0A5C6BM21_9PLAN</name>
<dbReference type="SUPFAM" id="SSF54523">
    <property type="entry name" value="Pili subunits"/>
    <property type="match status" value="1"/>
</dbReference>
<evidence type="ECO:0000259" key="2">
    <source>
        <dbReference type="Pfam" id="PF07596"/>
    </source>
</evidence>
<evidence type="ECO:0000313" key="4">
    <source>
        <dbReference type="Proteomes" id="UP000320735"/>
    </source>
</evidence>
<dbReference type="RefSeq" id="WP_146369962.1">
    <property type="nucleotide sequence ID" value="NZ_SJPP01000001.1"/>
</dbReference>
<feature type="transmembrane region" description="Helical" evidence="1">
    <location>
        <begin position="12"/>
        <end position="29"/>
    </location>
</feature>
<keyword evidence="1" id="KW-0812">Transmembrane</keyword>
<dbReference type="InterPro" id="IPR045584">
    <property type="entry name" value="Pilin-like"/>
</dbReference>
<dbReference type="InterPro" id="IPR011453">
    <property type="entry name" value="DUF1559"/>
</dbReference>
<proteinExistence type="predicted"/>
<protein>
    <recommendedName>
        <fullName evidence="2">DUF1559 domain-containing protein</fullName>
    </recommendedName>
</protein>
<dbReference type="Proteomes" id="UP000320735">
    <property type="component" value="Unassembled WGS sequence"/>
</dbReference>
<evidence type="ECO:0000256" key="1">
    <source>
        <dbReference type="SAM" id="Phobius"/>
    </source>
</evidence>
<reference evidence="3 4" key="1">
    <citation type="submission" date="2019-02" db="EMBL/GenBank/DDBJ databases">
        <title>Deep-cultivation of Planctomycetes and their phenomic and genomic characterization uncovers novel biology.</title>
        <authorList>
            <person name="Wiegand S."/>
            <person name="Jogler M."/>
            <person name="Boedeker C."/>
            <person name="Pinto D."/>
            <person name="Vollmers J."/>
            <person name="Rivas-Marin E."/>
            <person name="Kohn T."/>
            <person name="Peeters S.H."/>
            <person name="Heuer A."/>
            <person name="Rast P."/>
            <person name="Oberbeckmann S."/>
            <person name="Bunk B."/>
            <person name="Jeske O."/>
            <person name="Meyerdierks A."/>
            <person name="Storesund J.E."/>
            <person name="Kallscheuer N."/>
            <person name="Luecker S."/>
            <person name="Lage O.M."/>
            <person name="Pohl T."/>
            <person name="Merkel B.J."/>
            <person name="Hornburger P."/>
            <person name="Mueller R.-W."/>
            <person name="Bruemmer F."/>
            <person name="Labrenz M."/>
            <person name="Spormann A.M."/>
            <person name="Op Den Camp H."/>
            <person name="Overmann J."/>
            <person name="Amann R."/>
            <person name="Jetten M.S.M."/>
            <person name="Mascher T."/>
            <person name="Medema M.H."/>
            <person name="Devos D.P."/>
            <person name="Kaster A.-K."/>
            <person name="Ovreas L."/>
            <person name="Rohde M."/>
            <person name="Galperin M.Y."/>
            <person name="Jogler C."/>
        </authorList>
    </citation>
    <scope>NUCLEOTIDE SEQUENCE [LARGE SCALE GENOMIC DNA]</scope>
    <source>
        <strain evidence="3 4">CA54</strain>
    </source>
</reference>
<accession>A0A5C6BM21</accession>
<dbReference type="EMBL" id="SJPP01000001">
    <property type="protein sequence ID" value="TWU12501.1"/>
    <property type="molecule type" value="Genomic_DNA"/>
</dbReference>
<feature type="domain" description="DUF1559" evidence="2">
    <location>
        <begin position="39"/>
        <end position="132"/>
    </location>
</feature>
<dbReference type="Pfam" id="PF07596">
    <property type="entry name" value="SBP_bac_10"/>
    <property type="match status" value="1"/>
</dbReference>
<comment type="caution">
    <text evidence="3">The sequence shown here is derived from an EMBL/GenBank/DDBJ whole genome shotgun (WGS) entry which is preliminary data.</text>
</comment>
<dbReference type="PANTHER" id="PTHR30093">
    <property type="entry name" value="GENERAL SECRETION PATHWAY PROTEIN G"/>
    <property type="match status" value="1"/>
</dbReference>
<organism evidence="3 4">
    <name type="scientific">Symmachiella macrocystis</name>
    <dbReference type="NCBI Taxonomy" id="2527985"/>
    <lineage>
        <taxon>Bacteria</taxon>
        <taxon>Pseudomonadati</taxon>
        <taxon>Planctomycetota</taxon>
        <taxon>Planctomycetia</taxon>
        <taxon>Planctomycetales</taxon>
        <taxon>Planctomycetaceae</taxon>
        <taxon>Symmachiella</taxon>
    </lineage>
</organism>
<sequence length="240" mass="27350">MTKENRRPYIELLITFTILVLMLVMAYWLDPDRGSMAFARKTQCVNRLTNIRLALLNYHADYGSFPPTWVTDENGKPLYSWRVLLLPYLDLKPLYDLYHLDEPWDSPQNIQYSRAKLTIFQCPLNEHGPATTNYVAVLSEHGPWRGEEAVSKDEIGELPEGVLLVVEQHGEKIHWAEPRDLDLATLPLYINDDSGHGIGSPHADGANVSLLKNGRVEFLEDSLSSAELLKRLRLEAETKP</sequence>
<dbReference type="OrthoDB" id="285651at2"/>
<keyword evidence="1" id="KW-0472">Membrane</keyword>
<evidence type="ECO:0000313" key="3">
    <source>
        <dbReference type="EMBL" id="TWU12501.1"/>
    </source>
</evidence>
<keyword evidence="4" id="KW-1185">Reference proteome</keyword>